<dbReference type="InterPro" id="IPR007863">
    <property type="entry name" value="Peptidase_M16_C"/>
</dbReference>
<dbReference type="PANTHER" id="PTHR11851">
    <property type="entry name" value="METALLOPROTEASE"/>
    <property type="match status" value="1"/>
</dbReference>
<dbReference type="KEGG" id="bcx:BCA_3883"/>
<dbReference type="NCBIfam" id="NF047421">
    <property type="entry name" value="YfmH_fam"/>
    <property type="match status" value="1"/>
</dbReference>
<dbReference type="FunFam" id="3.30.830.10:FF:000045">
    <property type="entry name" value="M16 family peptidase"/>
    <property type="match status" value="1"/>
</dbReference>
<dbReference type="GO" id="GO:0008233">
    <property type="term" value="F:peptidase activity"/>
    <property type="evidence" value="ECO:0007669"/>
    <property type="project" value="UniProtKB-KW"/>
</dbReference>
<dbReference type="Pfam" id="PF00675">
    <property type="entry name" value="Peptidase_M16"/>
    <property type="match status" value="1"/>
</dbReference>
<dbReference type="PATRIC" id="fig|572264.18.peg.3841"/>
<dbReference type="InterPro" id="IPR050361">
    <property type="entry name" value="MPP/UQCRC_Complex"/>
</dbReference>
<evidence type="ECO:0000259" key="1">
    <source>
        <dbReference type="Pfam" id="PF00675"/>
    </source>
</evidence>
<dbReference type="InterPro" id="IPR011765">
    <property type="entry name" value="Pept_M16_N"/>
</dbReference>
<reference evidence="3 4" key="1">
    <citation type="submission" date="2009-02" db="EMBL/GenBank/DDBJ databases">
        <title>Genome sequence of Bacillus cereus 03BB102.</title>
        <authorList>
            <person name="Dodson R.J."/>
            <person name="Jackson P."/>
            <person name="Munk A.C."/>
            <person name="Brettin T."/>
            <person name="Bruce D."/>
            <person name="Detter C."/>
            <person name="Tapia R."/>
            <person name="Han C."/>
            <person name="Sutton G."/>
            <person name="Sims D."/>
        </authorList>
    </citation>
    <scope>NUCLEOTIDE SEQUENCE [LARGE SCALE GENOMIC DNA]</scope>
    <source>
        <strain evidence="3 4">03BB102</strain>
    </source>
</reference>
<keyword evidence="3" id="KW-0645">Protease</keyword>
<dbReference type="PANTHER" id="PTHR11851:SF134">
    <property type="entry name" value="ZINC-DEPENDENT PROTEASE"/>
    <property type="match status" value="1"/>
</dbReference>
<dbReference type="AlphaFoldDB" id="A0A158RJ02"/>
<feature type="domain" description="Peptidase M16 N-terminal" evidence="1">
    <location>
        <begin position="63"/>
        <end position="154"/>
    </location>
</feature>
<dbReference type="Gene3D" id="3.30.830.10">
    <property type="entry name" value="Metalloenzyme, LuxS/M16 peptidase-like"/>
    <property type="match status" value="2"/>
</dbReference>
<organism evidence="3 4">
    <name type="scientific">Bacillus cereus (strain 03BB102)</name>
    <dbReference type="NCBI Taxonomy" id="572264"/>
    <lineage>
        <taxon>Bacteria</taxon>
        <taxon>Bacillati</taxon>
        <taxon>Bacillota</taxon>
        <taxon>Bacilli</taxon>
        <taxon>Bacillales</taxon>
        <taxon>Bacillaceae</taxon>
        <taxon>Bacillus</taxon>
        <taxon>Bacillus cereus group</taxon>
    </lineage>
</organism>
<proteinExistence type="predicted"/>
<dbReference type="Pfam" id="PF05193">
    <property type="entry name" value="Peptidase_M16_C"/>
    <property type="match status" value="1"/>
</dbReference>
<protein>
    <submittedName>
        <fullName evidence="3">Zinc protease, insulinase family</fullName>
    </submittedName>
</protein>
<dbReference type="RefSeq" id="WP_000411940.1">
    <property type="nucleotide sequence ID" value="NC_012472.1"/>
</dbReference>
<dbReference type="InterPro" id="IPR011249">
    <property type="entry name" value="Metalloenz_LuxS/M16"/>
</dbReference>
<evidence type="ECO:0000313" key="3">
    <source>
        <dbReference type="EMBL" id="ACO26973.1"/>
    </source>
</evidence>
<dbReference type="Proteomes" id="UP000002210">
    <property type="component" value="Chromosome"/>
</dbReference>
<evidence type="ECO:0000313" key="4">
    <source>
        <dbReference type="Proteomes" id="UP000002210"/>
    </source>
</evidence>
<evidence type="ECO:0000259" key="2">
    <source>
        <dbReference type="Pfam" id="PF05193"/>
    </source>
</evidence>
<feature type="domain" description="Peptidase M16 C-terminal" evidence="2">
    <location>
        <begin position="181"/>
        <end position="362"/>
    </location>
</feature>
<sequence length="428" mass="49224">MEKIVYEQLKETLYYEKLPNGLDVYILPKQGFNKTFATFTTKYGSVDNTFVPLGKEEMIRVPDGIAHFLEHKLFEKEDHDAFQLFSKQGASANAFTSFTRTAYLFSCTSNVEQNLNTLLNFVQEPYFSEKTVEKEKGIIGQEIQMYQDNPDWRLYFGLIDSLFVKHPIKIDIAGTIESISKITKDLLYECYETFYHPSNMLLFVVGAIDPEKTMDLVRENQAKKDYKNQPEIVRSFEEEPDEVNEKKKIISMPVQTPKCLVGIKATKLKEKGEALLKQEIALTLLLDYLFGKSSVHYESLYNEGLIDDSFSYDYTEENNFGFAMVGGDTKQPDELEERLKSILLNTNYNQLDEAALERVKKKKIGGFLRSLNSPEYIANQFTRYAFNESSLFDALTVLESLTVQDLQEVAQLLLSEEKMSVCQVLPKK</sequence>
<dbReference type="EMBL" id="CP001407">
    <property type="protein sequence ID" value="ACO26973.1"/>
    <property type="molecule type" value="Genomic_DNA"/>
</dbReference>
<dbReference type="GO" id="GO:0006508">
    <property type="term" value="P:proteolysis"/>
    <property type="evidence" value="ECO:0007669"/>
    <property type="project" value="UniProtKB-KW"/>
</dbReference>
<dbReference type="GO" id="GO:0046872">
    <property type="term" value="F:metal ion binding"/>
    <property type="evidence" value="ECO:0007669"/>
    <property type="project" value="InterPro"/>
</dbReference>
<dbReference type="SUPFAM" id="SSF63411">
    <property type="entry name" value="LuxS/MPP-like metallohydrolase"/>
    <property type="match status" value="2"/>
</dbReference>
<keyword evidence="3" id="KW-0378">Hydrolase</keyword>
<gene>
    <name evidence="3" type="ordered locus">BCA_3883</name>
</gene>
<accession>A0A158RJ02</accession>
<name>A0A158RJ02_BACC3</name>